<name>A0ABP6SL15_9ACTN</name>
<gene>
    <name evidence="2" type="ORF">GCM10020367_62600</name>
</gene>
<dbReference type="Proteomes" id="UP001499990">
    <property type="component" value="Unassembled WGS sequence"/>
</dbReference>
<evidence type="ECO:0000313" key="3">
    <source>
        <dbReference type="Proteomes" id="UP001499990"/>
    </source>
</evidence>
<comment type="caution">
    <text evidence="2">The sequence shown here is derived from an EMBL/GenBank/DDBJ whole genome shotgun (WGS) entry which is preliminary data.</text>
</comment>
<dbReference type="Gene3D" id="3.30.360.10">
    <property type="entry name" value="Dihydrodipicolinate Reductase, domain 2"/>
    <property type="match status" value="1"/>
</dbReference>
<reference evidence="3" key="1">
    <citation type="journal article" date="2019" name="Int. J. Syst. Evol. Microbiol.">
        <title>The Global Catalogue of Microorganisms (GCM) 10K type strain sequencing project: providing services to taxonomists for standard genome sequencing and annotation.</title>
        <authorList>
            <consortium name="The Broad Institute Genomics Platform"/>
            <consortium name="The Broad Institute Genome Sequencing Center for Infectious Disease"/>
            <person name="Wu L."/>
            <person name="Ma J."/>
        </authorList>
    </citation>
    <scope>NUCLEOTIDE SEQUENCE [LARGE SCALE GENOMIC DNA]</scope>
    <source>
        <strain evidence="3">JCM 9651</strain>
    </source>
</reference>
<protein>
    <recommendedName>
        <fullName evidence="4">Peptidase inhibitor family I36 protein</fullName>
    </recommendedName>
</protein>
<proteinExistence type="predicted"/>
<evidence type="ECO:0000313" key="2">
    <source>
        <dbReference type="EMBL" id="GAA3379367.1"/>
    </source>
</evidence>
<accession>A0ABP6SL15</accession>
<feature type="compositionally biased region" description="Low complexity" evidence="1">
    <location>
        <begin position="66"/>
        <end position="76"/>
    </location>
</feature>
<feature type="region of interest" description="Disordered" evidence="1">
    <location>
        <begin position="57"/>
        <end position="76"/>
    </location>
</feature>
<keyword evidence="3" id="KW-1185">Reference proteome</keyword>
<sequence length="317" mass="33835">MPGLSDVFARYAADELFDEIEEIGIRDGANLTVEGYEFAAAPAAEPKLLLADESTTALDVPPRPRSWPSSTRPAPNVAWRWSSSPTTWNWPPPSATASPPASCRAVTACRRTGCGPPQPALASKLGQFVKTPLSETWSGCHFPRRRGPYKPRGSWQPPKPGAEGPPPRPGRHGQGATMNIRRSAAAAAALIAASIALAPTAQADSTGASTSSGHCTSGWVCGWTDPDYTGVVSLVAQDFPWYPETTAYVGFNGGLSVWNSAATWHTGGHLWGRCVTVYNTVNYKGQSLTVRPNQGISRLPASFGNIHSNRFHPCRLS</sequence>
<feature type="region of interest" description="Disordered" evidence="1">
    <location>
        <begin position="140"/>
        <end position="175"/>
    </location>
</feature>
<dbReference type="EMBL" id="BAAAYL010000001">
    <property type="protein sequence ID" value="GAA3379367.1"/>
    <property type="molecule type" value="Genomic_DNA"/>
</dbReference>
<evidence type="ECO:0000256" key="1">
    <source>
        <dbReference type="SAM" id="MobiDB-lite"/>
    </source>
</evidence>
<evidence type="ECO:0008006" key="4">
    <source>
        <dbReference type="Google" id="ProtNLM"/>
    </source>
</evidence>
<feature type="compositionally biased region" description="Pro residues" evidence="1">
    <location>
        <begin position="157"/>
        <end position="168"/>
    </location>
</feature>
<organism evidence="2 3">
    <name type="scientific">Streptomyces sannanensis</name>
    <dbReference type="NCBI Taxonomy" id="285536"/>
    <lineage>
        <taxon>Bacteria</taxon>
        <taxon>Bacillati</taxon>
        <taxon>Actinomycetota</taxon>
        <taxon>Actinomycetes</taxon>
        <taxon>Kitasatosporales</taxon>
        <taxon>Streptomycetaceae</taxon>
        <taxon>Streptomyces</taxon>
    </lineage>
</organism>